<dbReference type="GeneID" id="64591708"/>
<reference evidence="1" key="1">
    <citation type="journal article" date="2020" name="New Phytol.">
        <title>Comparative genomics reveals dynamic genome evolution in host specialist ectomycorrhizal fungi.</title>
        <authorList>
            <person name="Lofgren L.A."/>
            <person name="Nguyen N.H."/>
            <person name="Vilgalys R."/>
            <person name="Ruytinx J."/>
            <person name="Liao H.L."/>
            <person name="Branco S."/>
            <person name="Kuo A."/>
            <person name="LaButti K."/>
            <person name="Lipzen A."/>
            <person name="Andreopoulos W."/>
            <person name="Pangilinan J."/>
            <person name="Riley R."/>
            <person name="Hundley H."/>
            <person name="Na H."/>
            <person name="Barry K."/>
            <person name="Grigoriev I.V."/>
            <person name="Stajich J.E."/>
            <person name="Kennedy P.G."/>
        </authorList>
    </citation>
    <scope>NUCLEOTIDE SEQUENCE</scope>
    <source>
        <strain evidence="1">S12</strain>
    </source>
</reference>
<dbReference type="PANTHER" id="PTHR37171">
    <property type="entry name" value="SERINE/THREONINE-PROTEIN KINASE YRZF-RELATED"/>
    <property type="match status" value="1"/>
</dbReference>
<dbReference type="InterPro" id="IPR052396">
    <property type="entry name" value="Meiotic_Drive_Suppr_Kinase"/>
</dbReference>
<feature type="non-terminal residue" evidence="1">
    <location>
        <position position="300"/>
    </location>
</feature>
<dbReference type="Proteomes" id="UP000719766">
    <property type="component" value="Unassembled WGS sequence"/>
</dbReference>
<comment type="caution">
    <text evidence="1">The sequence shown here is derived from an EMBL/GenBank/DDBJ whole genome shotgun (WGS) entry which is preliminary data.</text>
</comment>
<protein>
    <submittedName>
        <fullName evidence="1">Kinase-like domain-containing protein</fullName>
    </submittedName>
</protein>
<dbReference type="RefSeq" id="XP_041159825.1">
    <property type="nucleotide sequence ID" value="XM_041297944.1"/>
</dbReference>
<keyword evidence="1" id="KW-0418">Kinase</keyword>
<dbReference type="OrthoDB" id="2523927at2759"/>
<dbReference type="GO" id="GO:0016301">
    <property type="term" value="F:kinase activity"/>
    <property type="evidence" value="ECO:0007669"/>
    <property type="project" value="UniProtKB-KW"/>
</dbReference>
<evidence type="ECO:0000313" key="1">
    <source>
        <dbReference type="EMBL" id="KAG1793369.1"/>
    </source>
</evidence>
<name>A0A9P7AP38_9AGAM</name>
<organism evidence="1 2">
    <name type="scientific">Suillus plorans</name>
    <dbReference type="NCBI Taxonomy" id="116603"/>
    <lineage>
        <taxon>Eukaryota</taxon>
        <taxon>Fungi</taxon>
        <taxon>Dikarya</taxon>
        <taxon>Basidiomycota</taxon>
        <taxon>Agaricomycotina</taxon>
        <taxon>Agaricomycetes</taxon>
        <taxon>Agaricomycetidae</taxon>
        <taxon>Boletales</taxon>
        <taxon>Suillineae</taxon>
        <taxon>Suillaceae</taxon>
        <taxon>Suillus</taxon>
    </lineage>
</organism>
<evidence type="ECO:0000313" key="2">
    <source>
        <dbReference type="Proteomes" id="UP000719766"/>
    </source>
</evidence>
<accession>A0A9P7AP38</accession>
<dbReference type="InterPro" id="IPR011009">
    <property type="entry name" value="Kinase-like_dom_sf"/>
</dbReference>
<dbReference type="SUPFAM" id="SSF56112">
    <property type="entry name" value="Protein kinase-like (PK-like)"/>
    <property type="match status" value="1"/>
</dbReference>
<sequence length="300" mass="32598">QVWNQLVSRESEHGIISNEHTFVLVHRQGHSLQISPSYRYQPADEEERAFTMSDLSFFIAHSVMSRLDQQGKWQGAPSPGPLPVSLARWRSCNAAPKLPISSSRPNSPLQLIFTTSGCPSFPLQLSVVDKFNWDCSFSTPLVLESLISHTQLPVFRGHLNGSSVVVKMAEDDLCNELMDEAQIYQELQPIHGSAVPTCRGVFSGAGAMFLLMDDVGASPTSFMSLSFDQRCGVLKSLRAIHRLGVIHNDLAASNIAISDSTAIILDFGQSEIGHVCPGADLCPELIEGAAALGIDPTDVI</sequence>
<dbReference type="Gene3D" id="1.10.510.10">
    <property type="entry name" value="Transferase(Phosphotransferase) domain 1"/>
    <property type="match status" value="1"/>
</dbReference>
<dbReference type="AlphaFoldDB" id="A0A9P7AP38"/>
<dbReference type="PANTHER" id="PTHR37171:SF1">
    <property type="entry name" value="SERINE_THREONINE-PROTEIN KINASE YRZF-RELATED"/>
    <property type="match status" value="1"/>
</dbReference>
<keyword evidence="2" id="KW-1185">Reference proteome</keyword>
<gene>
    <name evidence="1" type="ORF">HD556DRAFT_1238024</name>
</gene>
<dbReference type="EMBL" id="JABBWE010000031">
    <property type="protein sequence ID" value="KAG1793369.1"/>
    <property type="molecule type" value="Genomic_DNA"/>
</dbReference>
<keyword evidence="1" id="KW-0808">Transferase</keyword>
<proteinExistence type="predicted"/>